<organism evidence="1">
    <name type="scientific">Oryza brachyantha</name>
    <name type="common">malo sina</name>
    <dbReference type="NCBI Taxonomy" id="4533"/>
    <lineage>
        <taxon>Eukaryota</taxon>
        <taxon>Viridiplantae</taxon>
        <taxon>Streptophyta</taxon>
        <taxon>Embryophyta</taxon>
        <taxon>Tracheophyta</taxon>
        <taxon>Spermatophyta</taxon>
        <taxon>Magnoliopsida</taxon>
        <taxon>Liliopsida</taxon>
        <taxon>Poales</taxon>
        <taxon>Poaceae</taxon>
        <taxon>BOP clade</taxon>
        <taxon>Oryzoideae</taxon>
        <taxon>Oryzeae</taxon>
        <taxon>Oryzinae</taxon>
        <taxon>Oryza</taxon>
    </lineage>
</organism>
<dbReference type="Gramene" id="OB11G18970.1">
    <property type="protein sequence ID" value="OB11G18970.1"/>
    <property type="gene ID" value="OB11G18970"/>
</dbReference>
<dbReference type="HOGENOM" id="CLU_2835230_0_0_1"/>
<evidence type="ECO:0000313" key="1">
    <source>
        <dbReference type="EnsemblPlants" id="OB11G18970.1"/>
    </source>
</evidence>
<proteinExistence type="predicted"/>
<dbReference type="EnsemblPlants" id="OB11G18970.1">
    <property type="protein sequence ID" value="OB11G18970.1"/>
    <property type="gene ID" value="OB11G18970"/>
</dbReference>
<reference evidence="1" key="1">
    <citation type="journal article" date="2013" name="Nat. Commun.">
        <title>Whole-genome sequencing of Oryza brachyantha reveals mechanisms underlying Oryza genome evolution.</title>
        <authorList>
            <person name="Chen J."/>
            <person name="Huang Q."/>
            <person name="Gao D."/>
            <person name="Wang J."/>
            <person name="Lang Y."/>
            <person name="Liu T."/>
            <person name="Li B."/>
            <person name="Bai Z."/>
            <person name="Luis Goicoechea J."/>
            <person name="Liang C."/>
            <person name="Chen C."/>
            <person name="Zhang W."/>
            <person name="Sun S."/>
            <person name="Liao Y."/>
            <person name="Zhang X."/>
            <person name="Yang L."/>
            <person name="Song C."/>
            <person name="Wang M."/>
            <person name="Shi J."/>
            <person name="Liu G."/>
            <person name="Liu J."/>
            <person name="Zhou H."/>
            <person name="Zhou W."/>
            <person name="Yu Q."/>
            <person name="An N."/>
            <person name="Chen Y."/>
            <person name="Cai Q."/>
            <person name="Wang B."/>
            <person name="Liu B."/>
            <person name="Min J."/>
            <person name="Huang Y."/>
            <person name="Wu H."/>
            <person name="Li Z."/>
            <person name="Zhang Y."/>
            <person name="Yin Y."/>
            <person name="Song W."/>
            <person name="Jiang J."/>
            <person name="Jackson S.A."/>
            <person name="Wing R.A."/>
            <person name="Wang J."/>
            <person name="Chen M."/>
        </authorList>
    </citation>
    <scope>NUCLEOTIDE SEQUENCE [LARGE SCALE GENOMIC DNA]</scope>
    <source>
        <strain evidence="1">cv. IRGC 101232</strain>
    </source>
</reference>
<reference evidence="1" key="2">
    <citation type="submission" date="2013-04" db="UniProtKB">
        <authorList>
            <consortium name="EnsemblPlants"/>
        </authorList>
    </citation>
    <scope>IDENTIFICATION</scope>
</reference>
<protein>
    <submittedName>
        <fullName evidence="1">Uncharacterized protein</fullName>
    </submittedName>
</protein>
<name>J3N7W1_ORYBR</name>
<evidence type="ECO:0000313" key="2">
    <source>
        <dbReference type="Proteomes" id="UP000006038"/>
    </source>
</evidence>
<dbReference type="Proteomes" id="UP000006038">
    <property type="component" value="Chromosome 11"/>
</dbReference>
<keyword evidence="2" id="KW-1185">Reference proteome</keyword>
<accession>J3N7W1</accession>
<sequence>MESEPAQLHGSGGGNLNLRMHTEMSSLRRRASTGGRGGAACPASLAGDVGCRVEAELGTERVHLTSARQQFGVGA</sequence>
<dbReference type="AlphaFoldDB" id="J3N7W1"/>